<comment type="caution">
    <text evidence="2">The sequence shown here is derived from an EMBL/GenBank/DDBJ whole genome shotgun (WGS) entry which is preliminary data.</text>
</comment>
<organism evidence="2 3">
    <name type="scientific">Georgenia yuyongxinii</name>
    <dbReference type="NCBI Taxonomy" id="2589797"/>
    <lineage>
        <taxon>Bacteria</taxon>
        <taxon>Bacillati</taxon>
        <taxon>Actinomycetota</taxon>
        <taxon>Actinomycetes</taxon>
        <taxon>Micrococcales</taxon>
        <taxon>Bogoriellaceae</taxon>
        <taxon>Georgenia</taxon>
    </lineage>
</organism>
<reference evidence="2 3" key="1">
    <citation type="submission" date="2019-07" db="EMBL/GenBank/DDBJ databases">
        <title>Georgenia wutianyii sp. nov. and Georgenia *** sp. nov. isolated from plateau pika (Ochotona curzoniae) in the Qinghai-Tibet plateau of China.</title>
        <authorList>
            <person name="Tian Z."/>
        </authorList>
    </citation>
    <scope>NUCLEOTIDE SEQUENCE [LARGE SCALE GENOMIC DNA]</scope>
    <source>
        <strain evidence="2 3">Z446</strain>
    </source>
</reference>
<feature type="transmembrane region" description="Helical" evidence="1">
    <location>
        <begin position="155"/>
        <end position="176"/>
    </location>
</feature>
<protein>
    <recommendedName>
        <fullName evidence="4">FUSC family protein</fullName>
    </recommendedName>
</protein>
<evidence type="ECO:0000313" key="2">
    <source>
        <dbReference type="EMBL" id="TRW43477.1"/>
    </source>
</evidence>
<keyword evidence="1" id="KW-0812">Transmembrane</keyword>
<feature type="transmembrane region" description="Helical" evidence="1">
    <location>
        <begin position="111"/>
        <end position="129"/>
    </location>
</feature>
<keyword evidence="1" id="KW-0472">Membrane</keyword>
<accession>A0A552WL51</accession>
<sequence>MSPARTPVVTTGLRRWRSRRPGWARRVWARNPRLAMAARAAIAAPLAWVVALAIPGPTADYPYYAPLGAVVATTFTLAGSVRESLQAVASIALGATTAFAVGAVTNQTNPLGIAVVVALGVLLAGWRVLGDMGSWVPTAALFTLIIGGSDPTGYIGAYTGLTLLGALIGVVVNLTFPPLPLAPAQHALTRVRELLAAQLADLADGLERDTPPDAAEWARRRRDLAEPMGAMNDAVVAASEARRWNRRTPHYDIAITRQDRMSSALRRAALVVEDLTATVTEEERADLDTLALGPGLRPPAARAMRALADVLRQVEGRATGTPEVIRAEQAVDQLRLAVTRAGADPSGLLVAASLVVSLRRLLEAVTDPPGYREQTG</sequence>
<evidence type="ECO:0000313" key="3">
    <source>
        <dbReference type="Proteomes" id="UP000318693"/>
    </source>
</evidence>
<evidence type="ECO:0000256" key="1">
    <source>
        <dbReference type="SAM" id="Phobius"/>
    </source>
</evidence>
<dbReference type="AlphaFoldDB" id="A0A552WL51"/>
<dbReference type="EMBL" id="VJXR01000080">
    <property type="protein sequence ID" value="TRW43477.1"/>
    <property type="molecule type" value="Genomic_DNA"/>
</dbReference>
<feature type="transmembrane region" description="Helical" evidence="1">
    <location>
        <begin position="88"/>
        <end position="105"/>
    </location>
</feature>
<gene>
    <name evidence="2" type="ORF">FJ693_17525</name>
</gene>
<dbReference type="Proteomes" id="UP000318693">
    <property type="component" value="Unassembled WGS sequence"/>
</dbReference>
<keyword evidence="1" id="KW-1133">Transmembrane helix</keyword>
<dbReference type="RefSeq" id="WP_143419746.1">
    <property type="nucleotide sequence ID" value="NZ_VJXR01000080.1"/>
</dbReference>
<proteinExistence type="predicted"/>
<keyword evidence="3" id="KW-1185">Reference proteome</keyword>
<name>A0A552WL51_9MICO</name>
<evidence type="ECO:0008006" key="4">
    <source>
        <dbReference type="Google" id="ProtNLM"/>
    </source>
</evidence>